<evidence type="ECO:0000256" key="1">
    <source>
        <dbReference type="SAM" id="SignalP"/>
    </source>
</evidence>
<dbReference type="PANTHER" id="PTHR30032:SF8">
    <property type="entry name" value="GERMINATION-SPECIFIC N-ACETYLMURAMOYL-L-ALANINE AMIDASE"/>
    <property type="match status" value="1"/>
</dbReference>
<comment type="caution">
    <text evidence="2">The sequence shown here is derived from an EMBL/GenBank/DDBJ whole genome shotgun (WGS) entry which is preliminary data.</text>
</comment>
<accession>A0ABN2TUA6</accession>
<keyword evidence="1" id="KW-0732">Signal</keyword>
<dbReference type="EMBL" id="BAAAQN010000006">
    <property type="protein sequence ID" value="GAA2019988.1"/>
    <property type="molecule type" value="Genomic_DNA"/>
</dbReference>
<dbReference type="PANTHER" id="PTHR30032">
    <property type="entry name" value="N-ACETYLMURAMOYL-L-ALANINE AMIDASE-RELATED"/>
    <property type="match status" value="1"/>
</dbReference>
<proteinExistence type="predicted"/>
<dbReference type="Pfam" id="PF04122">
    <property type="entry name" value="CW_binding_2"/>
    <property type="match status" value="3"/>
</dbReference>
<keyword evidence="3" id="KW-1185">Reference proteome</keyword>
<sequence>MGSTRRIRRRAAAAAILSSLAVAGVVAEAGAASAGVGPLDMSMTFTTHQQAAKDWLGDLTAPLPKHGPLEVGVGFSAGTPTGSGATITSVSFSCDWVHKPVAPLPGITPGSRVNGSADCSYDQPGFYEVTVSASSSDGLTYSDTMNITVKAPVALGVDRYYGLSRYGTAIGLTQQEFSNTPANAVVLARGDEFADALAGIPLAKAKNAALLLTPGGPGVTNLDATVQTRLNSVLAPGNIVYILGGTSAIPTAVENQVKGMGYKVVRLAGSTRTGTALAIATDPRALNNPAHIVVARGDDFADALAAGPYAANAFTSVASTTDTPAAIVLSNGPAASASLDPATAAYVRTKLAGSEVTAIGGGAQAALNQLPGAVGKFVPIVGQDRYQTMFMVAQHGWGTADGALHAATMGVATGNQFPDALTGGAFMALANGPLLLSDPASPNGYAVTAVKAGLYDLSDVAVFGGTHAVSQEQVTDILTAEQTTSANYRDHNSGF</sequence>
<name>A0ABN2TUA6_9ACTN</name>
<protein>
    <recommendedName>
        <fullName evidence="4">Cell wall binding repeat 2</fullName>
    </recommendedName>
</protein>
<gene>
    <name evidence="2" type="ORF">GCM10009839_15690</name>
</gene>
<feature type="chain" id="PRO_5045979655" description="Cell wall binding repeat 2" evidence="1">
    <location>
        <begin position="24"/>
        <end position="495"/>
    </location>
</feature>
<evidence type="ECO:0000313" key="3">
    <source>
        <dbReference type="Proteomes" id="UP001500751"/>
    </source>
</evidence>
<evidence type="ECO:0008006" key="4">
    <source>
        <dbReference type="Google" id="ProtNLM"/>
    </source>
</evidence>
<evidence type="ECO:0000313" key="2">
    <source>
        <dbReference type="EMBL" id="GAA2019988.1"/>
    </source>
</evidence>
<dbReference type="RefSeq" id="WP_344664838.1">
    <property type="nucleotide sequence ID" value="NZ_BAAAQN010000006.1"/>
</dbReference>
<dbReference type="InterPro" id="IPR051922">
    <property type="entry name" value="Bact_Sporulation_Assoc"/>
</dbReference>
<dbReference type="InterPro" id="IPR007253">
    <property type="entry name" value="Cell_wall-bd_2"/>
</dbReference>
<dbReference type="Gene3D" id="3.40.50.12090">
    <property type="match status" value="1"/>
</dbReference>
<organism evidence="2 3">
    <name type="scientific">Catenulispora yoronensis</name>
    <dbReference type="NCBI Taxonomy" id="450799"/>
    <lineage>
        <taxon>Bacteria</taxon>
        <taxon>Bacillati</taxon>
        <taxon>Actinomycetota</taxon>
        <taxon>Actinomycetes</taxon>
        <taxon>Catenulisporales</taxon>
        <taxon>Catenulisporaceae</taxon>
        <taxon>Catenulispora</taxon>
    </lineage>
</organism>
<dbReference type="Proteomes" id="UP001500751">
    <property type="component" value="Unassembled WGS sequence"/>
</dbReference>
<feature type="signal peptide" evidence="1">
    <location>
        <begin position="1"/>
        <end position="23"/>
    </location>
</feature>
<reference evidence="2 3" key="1">
    <citation type="journal article" date="2019" name="Int. J. Syst. Evol. Microbiol.">
        <title>The Global Catalogue of Microorganisms (GCM) 10K type strain sequencing project: providing services to taxonomists for standard genome sequencing and annotation.</title>
        <authorList>
            <consortium name="The Broad Institute Genomics Platform"/>
            <consortium name="The Broad Institute Genome Sequencing Center for Infectious Disease"/>
            <person name="Wu L."/>
            <person name="Ma J."/>
        </authorList>
    </citation>
    <scope>NUCLEOTIDE SEQUENCE [LARGE SCALE GENOMIC DNA]</scope>
    <source>
        <strain evidence="2 3">JCM 16014</strain>
    </source>
</reference>